<proteinExistence type="predicted"/>
<comment type="caution">
    <text evidence="1">The sequence shown here is derived from an EMBL/GenBank/DDBJ whole genome shotgun (WGS) entry which is preliminary data.</text>
</comment>
<gene>
    <name evidence="1" type="ORF">DXU93_03915</name>
</gene>
<accession>A0A3E1EZU2</accession>
<keyword evidence="2" id="KW-1185">Reference proteome</keyword>
<organism evidence="1 2">
    <name type="scientific">Brumimicrobium aurantiacum</name>
    <dbReference type="NCBI Taxonomy" id="1737063"/>
    <lineage>
        <taxon>Bacteria</taxon>
        <taxon>Pseudomonadati</taxon>
        <taxon>Bacteroidota</taxon>
        <taxon>Flavobacteriia</taxon>
        <taxon>Flavobacteriales</taxon>
        <taxon>Crocinitomicaceae</taxon>
        <taxon>Brumimicrobium</taxon>
    </lineage>
</organism>
<dbReference type="EMBL" id="QURB01000002">
    <property type="protein sequence ID" value="RFC54977.1"/>
    <property type="molecule type" value="Genomic_DNA"/>
</dbReference>
<reference evidence="1 2" key="1">
    <citation type="submission" date="2018-08" db="EMBL/GenBank/DDBJ databases">
        <title>The draft genome squence of Brumimicrobium sp. N62.</title>
        <authorList>
            <person name="Du Z.-J."/>
            <person name="Luo H.-R."/>
        </authorList>
    </citation>
    <scope>NUCLEOTIDE SEQUENCE [LARGE SCALE GENOMIC DNA]</scope>
    <source>
        <strain evidence="1 2">N62</strain>
    </source>
</reference>
<dbReference type="RefSeq" id="WP_116879956.1">
    <property type="nucleotide sequence ID" value="NZ_QURB01000002.1"/>
</dbReference>
<name>A0A3E1EZU2_9FLAO</name>
<dbReference type="AlphaFoldDB" id="A0A3E1EZU2"/>
<evidence type="ECO:0000313" key="2">
    <source>
        <dbReference type="Proteomes" id="UP000257127"/>
    </source>
</evidence>
<protein>
    <submittedName>
        <fullName evidence="1">Uncharacterized protein</fullName>
    </submittedName>
</protein>
<sequence>MQNYSLKIQEKDSKTVALINYLKSLDFVEVTEELDWWDELDNESKISIEKGLNDLKHERVHSDHEVKASIRERILNSKE</sequence>
<dbReference type="Proteomes" id="UP000257127">
    <property type="component" value="Unassembled WGS sequence"/>
</dbReference>
<dbReference type="OrthoDB" id="1467798at2"/>
<evidence type="ECO:0000313" key="1">
    <source>
        <dbReference type="EMBL" id="RFC54977.1"/>
    </source>
</evidence>